<comment type="cofactor">
    <cofactor evidence="1">
        <name>Ca(2+)</name>
        <dbReference type="ChEBI" id="CHEBI:29108"/>
    </cofactor>
</comment>
<accession>A0A6G9AW87</accession>
<evidence type="ECO:0000256" key="5">
    <source>
        <dbReference type="ARBA" id="ARBA00022801"/>
    </source>
</evidence>
<keyword evidence="12" id="KW-1185">Reference proteome</keyword>
<dbReference type="GO" id="GO:0046872">
    <property type="term" value="F:metal ion binding"/>
    <property type="evidence" value="ECO:0007669"/>
    <property type="project" value="UniProtKB-KW"/>
</dbReference>
<organism evidence="11 12">
    <name type="scientific">Spirosoma aureum</name>
    <dbReference type="NCBI Taxonomy" id="2692134"/>
    <lineage>
        <taxon>Bacteria</taxon>
        <taxon>Pseudomonadati</taxon>
        <taxon>Bacteroidota</taxon>
        <taxon>Cytophagia</taxon>
        <taxon>Cytophagales</taxon>
        <taxon>Cytophagaceae</taxon>
        <taxon>Spirosoma</taxon>
    </lineage>
</organism>
<dbReference type="Pfam" id="PF00884">
    <property type="entry name" value="Sulfatase"/>
    <property type="match status" value="1"/>
</dbReference>
<comment type="similarity">
    <text evidence="2">Belongs to the sulfatase family.</text>
</comment>
<protein>
    <submittedName>
        <fullName evidence="11">Sulfatase</fullName>
    </submittedName>
</protein>
<dbReference type="EMBL" id="CP050063">
    <property type="protein sequence ID" value="QIP16555.1"/>
    <property type="molecule type" value="Genomic_DNA"/>
</dbReference>
<evidence type="ECO:0000256" key="4">
    <source>
        <dbReference type="ARBA" id="ARBA00022729"/>
    </source>
</evidence>
<sequence>MIHRLNVRFFGSLLLVLSGFPMLAQSQKAPNIIVILADDLGYGDLGCYGHPTISTPNLDRMAVEGMRFTEFYSGAAVCTPSRAALLTGRLPARTGVYGKGDVFRQNSASGLPLSEVTVAEMLKEKGYATGLVGKWHLGHLREFLPTRQGFDYWFGTPYSNDMGKVFTTSKAGVYGIPPGPRANAPALPLYKNETIIEEEPDQHFLTKRYTDEVIQFIKRSKDKPFLMYYASNFPHTPLYASPDFEGKSPRGLYGDVVAELDWSVGQILKTLKELKLDQNTLVFFTSDNGPWLVQKDHGGSAGLLFEGKNSTYEGGMRVPGIAWWPGKIKANVTSTALMSNMDLLPTIAAVAKASLPKDRILDGIDQSGVLFGQQEKAREMLPYYLNEQVFAIRKGSWKAHFLTHASYSPAAPDVHATPLLYNIDNDPSEKYDLAKDYPDIVADLTKEYEKQKTSFTLPPSEIEKVLPSPQKQN</sequence>
<dbReference type="Gene3D" id="3.40.720.10">
    <property type="entry name" value="Alkaline Phosphatase, subunit A"/>
    <property type="match status" value="1"/>
</dbReference>
<dbReference type="InterPro" id="IPR024607">
    <property type="entry name" value="Sulfatase_CS"/>
</dbReference>
<evidence type="ECO:0000256" key="9">
    <source>
        <dbReference type="SAM" id="SignalP"/>
    </source>
</evidence>
<dbReference type="PANTHER" id="PTHR42693">
    <property type="entry name" value="ARYLSULFATASE FAMILY MEMBER"/>
    <property type="match status" value="1"/>
</dbReference>
<feature type="domain" description="Sulfatase N-terminal" evidence="10">
    <location>
        <begin position="30"/>
        <end position="351"/>
    </location>
</feature>
<dbReference type="PROSITE" id="PS00149">
    <property type="entry name" value="SULFATASE_2"/>
    <property type="match status" value="1"/>
</dbReference>
<evidence type="ECO:0000256" key="3">
    <source>
        <dbReference type="ARBA" id="ARBA00022723"/>
    </source>
</evidence>
<keyword evidence="4 9" id="KW-0732">Signal</keyword>
<proteinExistence type="inferred from homology"/>
<dbReference type="Gene3D" id="3.30.1120.10">
    <property type="match status" value="1"/>
</dbReference>
<feature type="chain" id="PRO_5026350941" evidence="9">
    <location>
        <begin position="25"/>
        <end position="473"/>
    </location>
</feature>
<name>A0A6G9AW87_9BACT</name>
<reference evidence="11 12" key="1">
    <citation type="submission" date="2020-03" db="EMBL/GenBank/DDBJ databases">
        <authorList>
            <person name="Kim M.K."/>
        </authorList>
    </citation>
    <scope>NUCLEOTIDE SEQUENCE [LARGE SCALE GENOMIC DNA]</scope>
    <source>
        <strain evidence="11 12">BT328</strain>
    </source>
</reference>
<dbReference type="CDD" id="cd16026">
    <property type="entry name" value="GALNS_like"/>
    <property type="match status" value="1"/>
</dbReference>
<evidence type="ECO:0000256" key="1">
    <source>
        <dbReference type="ARBA" id="ARBA00001913"/>
    </source>
</evidence>
<keyword evidence="7" id="KW-0325">Glycoprotein</keyword>
<feature type="signal peptide" evidence="9">
    <location>
        <begin position="1"/>
        <end position="24"/>
    </location>
</feature>
<keyword evidence="5" id="KW-0378">Hydrolase</keyword>
<dbReference type="AlphaFoldDB" id="A0A6G9AW87"/>
<evidence type="ECO:0000313" key="11">
    <source>
        <dbReference type="EMBL" id="QIP16555.1"/>
    </source>
</evidence>
<dbReference type="InterPro" id="IPR000917">
    <property type="entry name" value="Sulfatase_N"/>
</dbReference>
<dbReference type="KEGG" id="spib:G8759_29900"/>
<dbReference type="Proteomes" id="UP000501802">
    <property type="component" value="Chromosome"/>
</dbReference>
<dbReference type="InterPro" id="IPR017850">
    <property type="entry name" value="Alkaline_phosphatase_core_sf"/>
</dbReference>
<dbReference type="Pfam" id="PF14707">
    <property type="entry name" value="Sulfatase_C"/>
    <property type="match status" value="1"/>
</dbReference>
<feature type="region of interest" description="Disordered" evidence="8">
    <location>
        <begin position="452"/>
        <end position="473"/>
    </location>
</feature>
<evidence type="ECO:0000256" key="8">
    <source>
        <dbReference type="SAM" id="MobiDB-lite"/>
    </source>
</evidence>
<dbReference type="PROSITE" id="PS00523">
    <property type="entry name" value="SULFATASE_1"/>
    <property type="match status" value="1"/>
</dbReference>
<dbReference type="InterPro" id="IPR050738">
    <property type="entry name" value="Sulfatase"/>
</dbReference>
<evidence type="ECO:0000313" key="12">
    <source>
        <dbReference type="Proteomes" id="UP000501802"/>
    </source>
</evidence>
<dbReference type="PANTHER" id="PTHR42693:SF11">
    <property type="entry name" value="ARYLSULFATASE A"/>
    <property type="match status" value="1"/>
</dbReference>
<evidence type="ECO:0000259" key="10">
    <source>
        <dbReference type="Pfam" id="PF00884"/>
    </source>
</evidence>
<dbReference type="RefSeq" id="WP_167216558.1">
    <property type="nucleotide sequence ID" value="NZ_CP050063.1"/>
</dbReference>
<keyword evidence="6" id="KW-0106">Calcium</keyword>
<dbReference type="GO" id="GO:0004065">
    <property type="term" value="F:arylsulfatase activity"/>
    <property type="evidence" value="ECO:0007669"/>
    <property type="project" value="TreeGrafter"/>
</dbReference>
<dbReference type="SUPFAM" id="SSF53649">
    <property type="entry name" value="Alkaline phosphatase-like"/>
    <property type="match status" value="1"/>
</dbReference>
<evidence type="ECO:0000256" key="7">
    <source>
        <dbReference type="ARBA" id="ARBA00023180"/>
    </source>
</evidence>
<evidence type="ECO:0000256" key="6">
    <source>
        <dbReference type="ARBA" id="ARBA00022837"/>
    </source>
</evidence>
<dbReference type="FunFam" id="3.40.720.10:FF:000023">
    <property type="entry name" value="Arylsulfatase A"/>
    <property type="match status" value="1"/>
</dbReference>
<gene>
    <name evidence="11" type="ORF">G8759_29900</name>
</gene>
<keyword evidence="3" id="KW-0479">Metal-binding</keyword>
<evidence type="ECO:0000256" key="2">
    <source>
        <dbReference type="ARBA" id="ARBA00008779"/>
    </source>
</evidence>